<dbReference type="GO" id="GO:0005506">
    <property type="term" value="F:iron ion binding"/>
    <property type="evidence" value="ECO:0007669"/>
    <property type="project" value="InterPro"/>
</dbReference>
<keyword evidence="5" id="KW-0479">Metal-binding</keyword>
<keyword evidence="9" id="KW-0503">Monooxygenase</keyword>
<keyword evidence="8" id="KW-0408">Iron</keyword>
<comment type="subcellular location">
    <subcellularLocation>
        <location evidence="1">Membrane</location>
    </subcellularLocation>
</comment>
<dbReference type="AlphaFoldDB" id="A0A835LDG1"/>
<dbReference type="PRINTS" id="PR00463">
    <property type="entry name" value="EP450I"/>
</dbReference>
<evidence type="ECO:0000313" key="11">
    <source>
        <dbReference type="EMBL" id="KAF9588412.1"/>
    </source>
</evidence>
<proteinExistence type="inferred from homology"/>
<keyword evidence="3" id="KW-0349">Heme</keyword>
<evidence type="ECO:0000256" key="4">
    <source>
        <dbReference type="ARBA" id="ARBA00022692"/>
    </source>
</evidence>
<dbReference type="InterPro" id="IPR002401">
    <property type="entry name" value="Cyt_P450_E_grp-I"/>
</dbReference>
<dbReference type="GO" id="GO:0016020">
    <property type="term" value="C:membrane"/>
    <property type="evidence" value="ECO:0007669"/>
    <property type="project" value="UniProtKB-SubCell"/>
</dbReference>
<dbReference type="InterPro" id="IPR001128">
    <property type="entry name" value="Cyt_P450"/>
</dbReference>
<evidence type="ECO:0000256" key="7">
    <source>
        <dbReference type="ARBA" id="ARBA00023002"/>
    </source>
</evidence>
<evidence type="ECO:0000256" key="8">
    <source>
        <dbReference type="ARBA" id="ARBA00023004"/>
    </source>
</evidence>
<dbReference type="GO" id="GO:0016705">
    <property type="term" value="F:oxidoreductase activity, acting on paired donors, with incorporation or reduction of molecular oxygen"/>
    <property type="evidence" value="ECO:0007669"/>
    <property type="project" value="InterPro"/>
</dbReference>
<keyword evidence="10" id="KW-0472">Membrane</keyword>
<gene>
    <name evidence="11" type="ORF">IFM89_009987</name>
</gene>
<evidence type="ECO:0000256" key="1">
    <source>
        <dbReference type="ARBA" id="ARBA00004370"/>
    </source>
</evidence>
<keyword evidence="7" id="KW-0560">Oxidoreductase</keyword>
<evidence type="ECO:0000256" key="6">
    <source>
        <dbReference type="ARBA" id="ARBA00022989"/>
    </source>
</evidence>
<evidence type="ECO:0000313" key="12">
    <source>
        <dbReference type="Proteomes" id="UP000631114"/>
    </source>
</evidence>
<sequence length="174" mass="20048">KFIKSNDDREAEKLELGIRESFVDIIRRRKVKVQKGEVEGHGSDYLGLLVNANQDNEEGNKISIDDMIDECKTLYFAGHETTMTLLSWTILLLATHTDWQEKARKEVFYLFGDKHPNPEENNIARMKTMTMIINETLRLYPPTPDLRRTVNCQVRLGDILLPPNVDIIIPPLAK</sequence>
<dbReference type="EMBL" id="JADFTS010000009">
    <property type="protein sequence ID" value="KAF9588412.1"/>
    <property type="molecule type" value="Genomic_DNA"/>
</dbReference>
<reference evidence="11 12" key="1">
    <citation type="submission" date="2020-10" db="EMBL/GenBank/DDBJ databases">
        <title>The Coptis chinensis genome and diversification of protoberbering-type alkaloids.</title>
        <authorList>
            <person name="Wang B."/>
            <person name="Shu S."/>
            <person name="Song C."/>
            <person name="Liu Y."/>
        </authorList>
    </citation>
    <scope>NUCLEOTIDE SEQUENCE [LARGE SCALE GENOMIC DNA]</scope>
    <source>
        <strain evidence="11">HL-2020</strain>
        <tissue evidence="11">Leaf</tissue>
    </source>
</reference>
<dbReference type="SUPFAM" id="SSF48264">
    <property type="entry name" value="Cytochrome P450"/>
    <property type="match status" value="1"/>
</dbReference>
<comment type="similarity">
    <text evidence="2">Belongs to the cytochrome P450 family.</text>
</comment>
<feature type="non-terminal residue" evidence="11">
    <location>
        <position position="1"/>
    </location>
</feature>
<dbReference type="PRINTS" id="PR00385">
    <property type="entry name" value="P450"/>
</dbReference>
<evidence type="ECO:0000256" key="3">
    <source>
        <dbReference type="ARBA" id="ARBA00022617"/>
    </source>
</evidence>
<keyword evidence="4" id="KW-0812">Transmembrane</keyword>
<evidence type="ECO:0008006" key="13">
    <source>
        <dbReference type="Google" id="ProtNLM"/>
    </source>
</evidence>
<dbReference type="GO" id="GO:0004497">
    <property type="term" value="F:monooxygenase activity"/>
    <property type="evidence" value="ECO:0007669"/>
    <property type="project" value="UniProtKB-KW"/>
</dbReference>
<dbReference type="PANTHER" id="PTHR24282:SF20">
    <property type="entry name" value="CYTOCHROME P450 CYP749A22-LIKE"/>
    <property type="match status" value="1"/>
</dbReference>
<dbReference type="Pfam" id="PF00067">
    <property type="entry name" value="p450"/>
    <property type="match status" value="1"/>
</dbReference>
<dbReference type="OrthoDB" id="1470350at2759"/>
<evidence type="ECO:0000256" key="9">
    <source>
        <dbReference type="ARBA" id="ARBA00023033"/>
    </source>
</evidence>
<keyword evidence="6" id="KW-1133">Transmembrane helix</keyword>
<dbReference type="PANTHER" id="PTHR24282">
    <property type="entry name" value="CYTOCHROME P450 FAMILY MEMBER"/>
    <property type="match status" value="1"/>
</dbReference>
<accession>A0A835LDG1</accession>
<dbReference type="GO" id="GO:0044550">
    <property type="term" value="P:secondary metabolite biosynthetic process"/>
    <property type="evidence" value="ECO:0007669"/>
    <property type="project" value="UniProtKB-ARBA"/>
</dbReference>
<dbReference type="InterPro" id="IPR050665">
    <property type="entry name" value="Cytochrome_P450_Monooxygen"/>
</dbReference>
<dbReference type="InterPro" id="IPR036396">
    <property type="entry name" value="Cyt_P450_sf"/>
</dbReference>
<evidence type="ECO:0000256" key="5">
    <source>
        <dbReference type="ARBA" id="ARBA00022723"/>
    </source>
</evidence>
<evidence type="ECO:0000256" key="10">
    <source>
        <dbReference type="ARBA" id="ARBA00023136"/>
    </source>
</evidence>
<dbReference type="Proteomes" id="UP000631114">
    <property type="component" value="Unassembled WGS sequence"/>
</dbReference>
<name>A0A835LDG1_9MAGN</name>
<dbReference type="GO" id="GO:0020037">
    <property type="term" value="F:heme binding"/>
    <property type="evidence" value="ECO:0007669"/>
    <property type="project" value="InterPro"/>
</dbReference>
<dbReference type="Gene3D" id="1.10.630.10">
    <property type="entry name" value="Cytochrome P450"/>
    <property type="match status" value="1"/>
</dbReference>
<protein>
    <recommendedName>
        <fullName evidence="13">Cytochrome P450</fullName>
    </recommendedName>
</protein>
<keyword evidence="12" id="KW-1185">Reference proteome</keyword>
<organism evidence="11 12">
    <name type="scientific">Coptis chinensis</name>
    <dbReference type="NCBI Taxonomy" id="261450"/>
    <lineage>
        <taxon>Eukaryota</taxon>
        <taxon>Viridiplantae</taxon>
        <taxon>Streptophyta</taxon>
        <taxon>Embryophyta</taxon>
        <taxon>Tracheophyta</taxon>
        <taxon>Spermatophyta</taxon>
        <taxon>Magnoliopsida</taxon>
        <taxon>Ranunculales</taxon>
        <taxon>Ranunculaceae</taxon>
        <taxon>Coptidoideae</taxon>
        <taxon>Coptis</taxon>
    </lineage>
</organism>
<evidence type="ECO:0000256" key="2">
    <source>
        <dbReference type="ARBA" id="ARBA00010617"/>
    </source>
</evidence>
<comment type="caution">
    <text evidence="11">The sequence shown here is derived from an EMBL/GenBank/DDBJ whole genome shotgun (WGS) entry which is preliminary data.</text>
</comment>